<accession>A0A939FB70</accession>
<dbReference type="RefSeq" id="WP_206966161.1">
    <property type="nucleotide sequence ID" value="NZ_BAAAJJ010000007.1"/>
</dbReference>
<reference evidence="6" key="1">
    <citation type="submission" date="2021-03" db="EMBL/GenBank/DDBJ databases">
        <title>Streptomyces poriferae sp. nov., a novel marine sponge-derived Actinobacteria species with anti-MRSA activity.</title>
        <authorList>
            <person name="Sandoval-Powers M."/>
            <person name="Kralova S."/>
            <person name="Nguyen G.-S."/>
            <person name="Fawwal D."/>
            <person name="Degnes K."/>
            <person name="Klinkenberg G."/>
            <person name="Sletta H."/>
            <person name="Wentzel A."/>
            <person name="Liles M.R."/>
        </authorList>
    </citation>
    <scope>NUCLEOTIDE SEQUENCE</scope>
    <source>
        <strain evidence="6">DSM 41794</strain>
    </source>
</reference>
<evidence type="ECO:0000259" key="5">
    <source>
        <dbReference type="PROSITE" id="PS50977"/>
    </source>
</evidence>
<dbReference type="AlphaFoldDB" id="A0A939FB70"/>
<dbReference type="Proteomes" id="UP000664167">
    <property type="component" value="Unassembled WGS sequence"/>
</dbReference>
<keyword evidence="3" id="KW-0804">Transcription</keyword>
<dbReference type="InterPro" id="IPR001647">
    <property type="entry name" value="HTH_TetR"/>
</dbReference>
<proteinExistence type="predicted"/>
<dbReference type="PROSITE" id="PS50977">
    <property type="entry name" value="HTH_TETR_2"/>
    <property type="match status" value="1"/>
</dbReference>
<evidence type="ECO:0000313" key="7">
    <source>
        <dbReference type="Proteomes" id="UP000664167"/>
    </source>
</evidence>
<dbReference type="InterPro" id="IPR050109">
    <property type="entry name" value="HTH-type_TetR-like_transc_reg"/>
</dbReference>
<dbReference type="PANTHER" id="PTHR30055">
    <property type="entry name" value="HTH-TYPE TRANSCRIPTIONAL REGULATOR RUTR"/>
    <property type="match status" value="1"/>
</dbReference>
<keyword evidence="1" id="KW-0805">Transcription regulation</keyword>
<protein>
    <submittedName>
        <fullName evidence="6">TetR/AcrR family transcriptional regulator</fullName>
    </submittedName>
</protein>
<keyword evidence="7" id="KW-1185">Reference proteome</keyword>
<dbReference type="GO" id="GO:0003700">
    <property type="term" value="F:DNA-binding transcription factor activity"/>
    <property type="evidence" value="ECO:0007669"/>
    <property type="project" value="TreeGrafter"/>
</dbReference>
<evidence type="ECO:0000256" key="2">
    <source>
        <dbReference type="ARBA" id="ARBA00023125"/>
    </source>
</evidence>
<dbReference type="InterPro" id="IPR009057">
    <property type="entry name" value="Homeodomain-like_sf"/>
</dbReference>
<evidence type="ECO:0000256" key="4">
    <source>
        <dbReference type="PROSITE-ProRule" id="PRU00335"/>
    </source>
</evidence>
<organism evidence="6 7">
    <name type="scientific">Streptomyces beijiangensis</name>
    <dbReference type="NCBI Taxonomy" id="163361"/>
    <lineage>
        <taxon>Bacteria</taxon>
        <taxon>Bacillati</taxon>
        <taxon>Actinomycetota</taxon>
        <taxon>Actinomycetes</taxon>
        <taxon>Kitasatosporales</taxon>
        <taxon>Streptomycetaceae</taxon>
        <taxon>Streptomyces</taxon>
    </lineage>
</organism>
<evidence type="ECO:0000256" key="3">
    <source>
        <dbReference type="ARBA" id="ARBA00023163"/>
    </source>
</evidence>
<dbReference type="PRINTS" id="PR00455">
    <property type="entry name" value="HTHTETR"/>
</dbReference>
<dbReference type="InterPro" id="IPR049484">
    <property type="entry name" value="Rv0078-like_C"/>
</dbReference>
<name>A0A939FB70_9ACTN</name>
<evidence type="ECO:0000313" key="6">
    <source>
        <dbReference type="EMBL" id="MBO0515392.1"/>
    </source>
</evidence>
<gene>
    <name evidence="6" type="ORF">J0695_26885</name>
</gene>
<evidence type="ECO:0000256" key="1">
    <source>
        <dbReference type="ARBA" id="ARBA00023015"/>
    </source>
</evidence>
<dbReference type="Pfam" id="PF00440">
    <property type="entry name" value="TetR_N"/>
    <property type="match status" value="1"/>
</dbReference>
<dbReference type="Gene3D" id="1.10.357.10">
    <property type="entry name" value="Tetracycline Repressor, domain 2"/>
    <property type="match status" value="1"/>
</dbReference>
<keyword evidence="2 4" id="KW-0238">DNA-binding</keyword>
<dbReference type="PANTHER" id="PTHR30055:SF234">
    <property type="entry name" value="HTH-TYPE TRANSCRIPTIONAL REGULATOR BETI"/>
    <property type="match status" value="1"/>
</dbReference>
<dbReference type="SUPFAM" id="SSF46689">
    <property type="entry name" value="Homeodomain-like"/>
    <property type="match status" value="1"/>
</dbReference>
<feature type="domain" description="HTH tetR-type" evidence="5">
    <location>
        <begin position="10"/>
        <end position="70"/>
    </location>
</feature>
<dbReference type="EMBL" id="JAFLRJ010000279">
    <property type="protein sequence ID" value="MBO0515392.1"/>
    <property type="molecule type" value="Genomic_DNA"/>
</dbReference>
<dbReference type="GO" id="GO:0000976">
    <property type="term" value="F:transcription cis-regulatory region binding"/>
    <property type="evidence" value="ECO:0007669"/>
    <property type="project" value="TreeGrafter"/>
</dbReference>
<comment type="caution">
    <text evidence="6">The sequence shown here is derived from an EMBL/GenBank/DDBJ whole genome shotgun (WGS) entry which is preliminary data.</text>
</comment>
<dbReference type="Pfam" id="PF21351">
    <property type="entry name" value="TetR_C_41"/>
    <property type="match status" value="1"/>
</dbReference>
<feature type="DNA-binding region" description="H-T-H motif" evidence="4">
    <location>
        <begin position="33"/>
        <end position="52"/>
    </location>
</feature>
<sequence length="192" mass="20463">MRRTQAERSGATTAQLLDAARELFGRDGYAATSIDAVAAEAGMTKGAAYHHFPGKAGLFRAVFVVQQERMAAALEAAAAAEPDPRAALRAGCLTFLERCLDPDFRRIVLLDGPSVLGWETVRAIEYAHTLRVLRAGMTVLHEPDGDGDLTARCQLAFGALCEAGMMLARSDDPARALPVVAAEAERLLGLGR</sequence>